<dbReference type="AlphaFoldDB" id="A0AA38SGY3"/>
<evidence type="ECO:0000313" key="3">
    <source>
        <dbReference type="Proteomes" id="UP001172457"/>
    </source>
</evidence>
<name>A0AA38SGY3_9ASTR</name>
<evidence type="ECO:0000256" key="1">
    <source>
        <dbReference type="SAM" id="MobiDB-lite"/>
    </source>
</evidence>
<sequence length="186" mass="21440">MDSNNAKERRRIRKAILSNRRTGSMQTTSNTQGSSIIGKLSSGQHTLRRKTTNVCDIATIDLTVDDEITDEQQPTDIIVGISQDYFDHGDQTVICELCHAKFFPKKKLCHAKLWNDEALRGKRGGMKTSYSLCCLYGKVELPKQKEMPTTYTSLFRCVDSKSKYFMKNIREKKLNKKLRYYSYLFS</sequence>
<feature type="region of interest" description="Disordered" evidence="1">
    <location>
        <begin position="18"/>
        <end position="37"/>
    </location>
</feature>
<comment type="caution">
    <text evidence="2">The sequence shown here is derived from an EMBL/GenBank/DDBJ whole genome shotgun (WGS) entry which is preliminary data.</text>
</comment>
<gene>
    <name evidence="2" type="ORF">OSB04_028285</name>
</gene>
<keyword evidence="3" id="KW-1185">Reference proteome</keyword>
<proteinExistence type="predicted"/>
<dbReference type="EMBL" id="JARYMX010000007">
    <property type="protein sequence ID" value="KAJ9541779.1"/>
    <property type="molecule type" value="Genomic_DNA"/>
</dbReference>
<organism evidence="2 3">
    <name type="scientific">Centaurea solstitialis</name>
    <name type="common">yellow star-thistle</name>
    <dbReference type="NCBI Taxonomy" id="347529"/>
    <lineage>
        <taxon>Eukaryota</taxon>
        <taxon>Viridiplantae</taxon>
        <taxon>Streptophyta</taxon>
        <taxon>Embryophyta</taxon>
        <taxon>Tracheophyta</taxon>
        <taxon>Spermatophyta</taxon>
        <taxon>Magnoliopsida</taxon>
        <taxon>eudicotyledons</taxon>
        <taxon>Gunneridae</taxon>
        <taxon>Pentapetalae</taxon>
        <taxon>asterids</taxon>
        <taxon>campanulids</taxon>
        <taxon>Asterales</taxon>
        <taxon>Asteraceae</taxon>
        <taxon>Carduoideae</taxon>
        <taxon>Cardueae</taxon>
        <taxon>Centaureinae</taxon>
        <taxon>Centaurea</taxon>
    </lineage>
</organism>
<feature type="compositionally biased region" description="Polar residues" evidence="1">
    <location>
        <begin position="19"/>
        <end position="37"/>
    </location>
</feature>
<protein>
    <submittedName>
        <fullName evidence="2">Uncharacterized protein</fullName>
    </submittedName>
</protein>
<evidence type="ECO:0000313" key="2">
    <source>
        <dbReference type="EMBL" id="KAJ9541779.1"/>
    </source>
</evidence>
<dbReference type="Proteomes" id="UP001172457">
    <property type="component" value="Chromosome 7"/>
</dbReference>
<accession>A0AA38SGY3</accession>
<reference evidence="2" key="1">
    <citation type="submission" date="2023-03" db="EMBL/GenBank/DDBJ databases">
        <title>Chromosome-scale reference genome and RAD-based genetic map of yellow starthistle (Centaurea solstitialis) reveal putative structural variation and QTLs associated with invader traits.</title>
        <authorList>
            <person name="Reatini B."/>
            <person name="Cang F.A."/>
            <person name="Jiang Q."/>
            <person name="Mckibben M.T.W."/>
            <person name="Barker M.S."/>
            <person name="Rieseberg L.H."/>
            <person name="Dlugosch K.M."/>
        </authorList>
    </citation>
    <scope>NUCLEOTIDE SEQUENCE</scope>
    <source>
        <strain evidence="2">CAN-66</strain>
        <tissue evidence="2">Leaf</tissue>
    </source>
</reference>